<evidence type="ECO:0000313" key="1">
    <source>
        <dbReference type="EMBL" id="ASK79033.1"/>
    </source>
</evidence>
<reference evidence="1 2" key="1">
    <citation type="journal article" date="2016" name="Int. J. Syst. Evol. Microbiol.">
        <title>Paraphotobacterium marinum gen. nov., sp. nov., a member of the family Vibrionaceae, isolated from surface seawater.</title>
        <authorList>
            <person name="Huang Z."/>
            <person name="Dong C."/>
            <person name="Shao Z."/>
        </authorList>
    </citation>
    <scope>NUCLEOTIDE SEQUENCE [LARGE SCALE GENOMIC DNA]</scope>
    <source>
        <strain evidence="1 2">NSCS20N07D</strain>
    </source>
</reference>
<dbReference type="Proteomes" id="UP000242175">
    <property type="component" value="Chromosome small"/>
</dbReference>
<evidence type="ECO:0000313" key="2">
    <source>
        <dbReference type="Proteomes" id="UP000242175"/>
    </source>
</evidence>
<dbReference type="EMBL" id="CP022356">
    <property type="protein sequence ID" value="ASK79033.1"/>
    <property type="molecule type" value="Genomic_DNA"/>
</dbReference>
<protein>
    <submittedName>
        <fullName evidence="1">Uncharacterized protein</fullName>
    </submittedName>
</protein>
<dbReference type="KEGG" id="pmai:CF386_08165"/>
<keyword evidence="2" id="KW-1185">Reference proteome</keyword>
<organism evidence="1 2">
    <name type="scientific">Paraphotobacterium marinum</name>
    <dbReference type="NCBI Taxonomy" id="1755811"/>
    <lineage>
        <taxon>Bacteria</taxon>
        <taxon>Pseudomonadati</taxon>
        <taxon>Pseudomonadota</taxon>
        <taxon>Gammaproteobacteria</taxon>
        <taxon>Vibrionales</taxon>
        <taxon>Vibrionaceae</taxon>
        <taxon>Paraphotobacterium</taxon>
    </lineage>
</organism>
<proteinExistence type="predicted"/>
<gene>
    <name evidence="1" type="ORF">CF386_08165</name>
</gene>
<name>A0A220VGF5_9GAMM</name>
<dbReference type="AlphaFoldDB" id="A0A220VGF5"/>
<accession>A0A220VGF5</accession>
<sequence>MGKDRIINAYFYNNKHSLLKKSATIIKPSLINKQNILNQAITQCGSVSLPQDTAQIIIKTWSTNLGNDYQRAIIDTKTNFNGFTDFTIEKKYRASFMKNGAFIGRNPSAAHTSFHFNQFVDPTIPYGVIGGAITLVSISDKYSSGLKTSQSNIKKHLELKIN</sequence>